<evidence type="ECO:0000256" key="2">
    <source>
        <dbReference type="ARBA" id="ARBA00022679"/>
    </source>
</evidence>
<name>A0A1Y0D740_9GAMM</name>
<accession>A0A1Y0D740</accession>
<keyword evidence="5" id="KW-1185">Reference proteome</keyword>
<proteinExistence type="predicted"/>
<dbReference type="SUPFAM" id="SSF53335">
    <property type="entry name" value="S-adenosyl-L-methionine-dependent methyltransferases"/>
    <property type="match status" value="1"/>
</dbReference>
<dbReference type="InterPro" id="IPR029063">
    <property type="entry name" value="SAM-dependent_MTases_sf"/>
</dbReference>
<dbReference type="AlphaFoldDB" id="A0A1Y0D740"/>
<feature type="domain" description="Methyltransferase" evidence="3">
    <location>
        <begin position="45"/>
        <end position="133"/>
    </location>
</feature>
<dbReference type="RefSeq" id="WP_087037785.1">
    <property type="nucleotide sequence ID" value="NZ_CP021377.1"/>
</dbReference>
<dbReference type="Pfam" id="PF13649">
    <property type="entry name" value="Methyltransf_25"/>
    <property type="match status" value="1"/>
</dbReference>
<evidence type="ECO:0000259" key="3">
    <source>
        <dbReference type="Pfam" id="PF13649"/>
    </source>
</evidence>
<dbReference type="GO" id="GO:0032259">
    <property type="term" value="P:methylation"/>
    <property type="evidence" value="ECO:0007669"/>
    <property type="project" value="UniProtKB-KW"/>
</dbReference>
<dbReference type="GO" id="GO:0008168">
    <property type="term" value="F:methyltransferase activity"/>
    <property type="evidence" value="ECO:0007669"/>
    <property type="project" value="UniProtKB-KW"/>
</dbReference>
<organism evidence="4 5">
    <name type="scientific">Oceanisphaera profunda</name>
    <dbReference type="NCBI Taxonomy" id="1416627"/>
    <lineage>
        <taxon>Bacteria</taxon>
        <taxon>Pseudomonadati</taxon>
        <taxon>Pseudomonadota</taxon>
        <taxon>Gammaproteobacteria</taxon>
        <taxon>Aeromonadales</taxon>
        <taxon>Aeromonadaceae</taxon>
        <taxon>Oceanisphaera</taxon>
    </lineage>
</organism>
<dbReference type="CDD" id="cd02440">
    <property type="entry name" value="AdoMet_MTases"/>
    <property type="match status" value="1"/>
</dbReference>
<protein>
    <submittedName>
        <fullName evidence="4">SAM-dependent methyltransferase</fullName>
    </submittedName>
</protein>
<keyword evidence="2 4" id="KW-0808">Transferase</keyword>
<dbReference type="PANTHER" id="PTHR43861">
    <property type="entry name" value="TRANS-ACONITATE 2-METHYLTRANSFERASE-RELATED"/>
    <property type="match status" value="1"/>
</dbReference>
<dbReference type="OrthoDB" id="9804086at2"/>
<keyword evidence="1 4" id="KW-0489">Methyltransferase</keyword>
<evidence type="ECO:0000313" key="4">
    <source>
        <dbReference type="EMBL" id="ART83340.1"/>
    </source>
</evidence>
<dbReference type="Proteomes" id="UP000243937">
    <property type="component" value="Chromosome"/>
</dbReference>
<evidence type="ECO:0000256" key="1">
    <source>
        <dbReference type="ARBA" id="ARBA00022603"/>
    </source>
</evidence>
<dbReference type="PANTHER" id="PTHR43861:SF1">
    <property type="entry name" value="TRANS-ACONITATE 2-METHYLTRANSFERASE"/>
    <property type="match status" value="1"/>
</dbReference>
<dbReference type="KEGG" id="opf:CBP31_12500"/>
<evidence type="ECO:0000313" key="5">
    <source>
        <dbReference type="Proteomes" id="UP000243937"/>
    </source>
</evidence>
<dbReference type="InterPro" id="IPR041698">
    <property type="entry name" value="Methyltransf_25"/>
</dbReference>
<reference evidence="4 5" key="1">
    <citation type="journal article" date="2014" name="Int. J. Syst. Evol. Microbiol.">
        <title>Oceanisphaera profunda sp. nov., a marine bacterium isolated from deep-sea sediment, and emended description of the genus Oceanisphaera.</title>
        <authorList>
            <person name="Xu Z."/>
            <person name="Zhang X.Y."/>
            <person name="Su H.N."/>
            <person name="Yu Z.C."/>
            <person name="Liu C."/>
            <person name="Li H."/>
            <person name="Chen X.L."/>
            <person name="Song X.Y."/>
            <person name="Xie B.B."/>
            <person name="Qin Q.L."/>
            <person name="Zhou B.C."/>
            <person name="Shi M."/>
            <person name="Huang Y."/>
            <person name="Zhang Y.Z."/>
        </authorList>
    </citation>
    <scope>NUCLEOTIDE SEQUENCE [LARGE SCALE GENOMIC DNA]</scope>
    <source>
        <strain evidence="4 5">SM1222</strain>
    </source>
</reference>
<sequence>MSLKPIKSVDYYQQQAKSFYQSTAFVDMAPLYQRFLPHVPVGGHIVDAGCGSGRDSLHFANLGFTVSAFDASPALVELAQQHTGLPVSVCSFEEFAAPEPVDAIWACASLLHVPRAELKQVMAHLSAQLKPNGVFYCSFKYGQDDVSRDGRHFTNLDETGLSELVSQLPLTVIEHWQTGDVRPSREHERWLNAILRKETK</sequence>
<dbReference type="Gene3D" id="3.40.50.150">
    <property type="entry name" value="Vaccinia Virus protein VP39"/>
    <property type="match status" value="1"/>
</dbReference>
<gene>
    <name evidence="4" type="ORF">CBP31_12500</name>
</gene>
<dbReference type="EMBL" id="CP021377">
    <property type="protein sequence ID" value="ART83340.1"/>
    <property type="molecule type" value="Genomic_DNA"/>
</dbReference>